<comment type="caution">
    <text evidence="6">Lacks conserved residue(s) required for the propagation of feature annotation.</text>
</comment>
<dbReference type="Pfam" id="PF00072">
    <property type="entry name" value="Response_reg"/>
    <property type="match status" value="1"/>
</dbReference>
<organism evidence="11 12">
    <name type="scientific">Acorus gramineus</name>
    <name type="common">Dwarf sweet flag</name>
    <dbReference type="NCBI Taxonomy" id="55184"/>
    <lineage>
        <taxon>Eukaryota</taxon>
        <taxon>Viridiplantae</taxon>
        <taxon>Streptophyta</taxon>
        <taxon>Embryophyta</taxon>
        <taxon>Tracheophyta</taxon>
        <taxon>Spermatophyta</taxon>
        <taxon>Magnoliopsida</taxon>
        <taxon>Liliopsida</taxon>
        <taxon>Acoraceae</taxon>
        <taxon>Acorus</taxon>
    </lineage>
</organism>
<dbReference type="PANTHER" id="PTHR43874:SF146">
    <property type="entry name" value="TWO-COMPONENT RESPONSE REGULATOR-LIKE APRR9"/>
    <property type="match status" value="1"/>
</dbReference>
<dbReference type="InterPro" id="IPR001789">
    <property type="entry name" value="Sig_transdc_resp-reg_receiver"/>
</dbReference>
<dbReference type="SUPFAM" id="SSF52172">
    <property type="entry name" value="CheY-like"/>
    <property type="match status" value="1"/>
</dbReference>
<evidence type="ECO:0000259" key="10">
    <source>
        <dbReference type="PROSITE" id="PS51017"/>
    </source>
</evidence>
<comment type="similarity">
    <text evidence="2">Belongs to the ARR-like family.</text>
</comment>
<dbReference type="GO" id="GO:0000160">
    <property type="term" value="P:phosphorelay signal transduction system"/>
    <property type="evidence" value="ECO:0007669"/>
    <property type="project" value="UniProtKB-KW"/>
</dbReference>
<evidence type="ECO:0000313" key="12">
    <source>
        <dbReference type="Proteomes" id="UP001179952"/>
    </source>
</evidence>
<proteinExistence type="inferred from homology"/>
<dbReference type="AlphaFoldDB" id="A0AAV9B9X5"/>
<dbReference type="PROSITE" id="PS50110">
    <property type="entry name" value="RESPONSE_REGULATORY"/>
    <property type="match status" value="1"/>
</dbReference>
<evidence type="ECO:0000256" key="5">
    <source>
        <dbReference type="ARBA" id="ARBA00023242"/>
    </source>
</evidence>
<keyword evidence="5 7" id="KW-0539">Nucleus</keyword>
<evidence type="ECO:0000313" key="11">
    <source>
        <dbReference type="EMBL" id="KAK1273311.1"/>
    </source>
</evidence>
<reference evidence="11" key="2">
    <citation type="submission" date="2023-06" db="EMBL/GenBank/DDBJ databases">
        <authorList>
            <person name="Ma L."/>
            <person name="Liu K.-W."/>
            <person name="Li Z."/>
            <person name="Hsiao Y.-Y."/>
            <person name="Qi Y."/>
            <person name="Fu T."/>
            <person name="Tang G."/>
            <person name="Zhang D."/>
            <person name="Sun W.-H."/>
            <person name="Liu D.-K."/>
            <person name="Li Y."/>
            <person name="Chen G.-Z."/>
            <person name="Liu X.-D."/>
            <person name="Liao X.-Y."/>
            <person name="Jiang Y.-T."/>
            <person name="Yu X."/>
            <person name="Hao Y."/>
            <person name="Huang J."/>
            <person name="Zhao X.-W."/>
            <person name="Ke S."/>
            <person name="Chen Y.-Y."/>
            <person name="Wu W.-L."/>
            <person name="Hsu J.-L."/>
            <person name="Lin Y.-F."/>
            <person name="Huang M.-D."/>
            <person name="Li C.-Y."/>
            <person name="Huang L."/>
            <person name="Wang Z.-W."/>
            <person name="Zhao X."/>
            <person name="Zhong W.-Y."/>
            <person name="Peng D.-H."/>
            <person name="Ahmad S."/>
            <person name="Lan S."/>
            <person name="Zhang J.-S."/>
            <person name="Tsai W.-C."/>
            <person name="Van De Peer Y."/>
            <person name="Liu Z.-J."/>
        </authorList>
    </citation>
    <scope>NUCLEOTIDE SEQUENCE</scope>
    <source>
        <strain evidence="11">SCP</strain>
        <tissue evidence="11">Leaves</tissue>
    </source>
</reference>
<protein>
    <submittedName>
        <fullName evidence="11">Two-component response regulator-like PRR95</fullName>
    </submittedName>
</protein>
<evidence type="ECO:0000259" key="9">
    <source>
        <dbReference type="PROSITE" id="PS50110"/>
    </source>
</evidence>
<dbReference type="InterPro" id="IPR010402">
    <property type="entry name" value="CCT_domain"/>
</dbReference>
<evidence type="ECO:0000256" key="6">
    <source>
        <dbReference type="PROSITE-ProRule" id="PRU00169"/>
    </source>
</evidence>
<keyword evidence="4" id="KW-0090">Biological rhythms</keyword>
<accession>A0AAV9B9X5</accession>
<evidence type="ECO:0000256" key="8">
    <source>
        <dbReference type="SAM" id="MobiDB-lite"/>
    </source>
</evidence>
<keyword evidence="3" id="KW-0902">Two-component regulatory system</keyword>
<gene>
    <name evidence="11" type="ORF">QJS04_geneDACA010857</name>
</gene>
<evidence type="ECO:0000256" key="4">
    <source>
        <dbReference type="ARBA" id="ARBA00023108"/>
    </source>
</evidence>
<evidence type="ECO:0000256" key="7">
    <source>
        <dbReference type="PROSITE-ProRule" id="PRU00357"/>
    </source>
</evidence>
<evidence type="ECO:0000256" key="3">
    <source>
        <dbReference type="ARBA" id="ARBA00023012"/>
    </source>
</evidence>
<feature type="region of interest" description="Disordered" evidence="8">
    <location>
        <begin position="317"/>
        <end position="376"/>
    </location>
</feature>
<dbReference type="GO" id="GO:0005634">
    <property type="term" value="C:nucleus"/>
    <property type="evidence" value="ECO:0007669"/>
    <property type="project" value="UniProtKB-SubCell"/>
</dbReference>
<dbReference type="GO" id="GO:0048511">
    <property type="term" value="P:rhythmic process"/>
    <property type="evidence" value="ECO:0007669"/>
    <property type="project" value="UniProtKB-KW"/>
</dbReference>
<name>A0AAV9B9X5_ACOGR</name>
<feature type="domain" description="CCT" evidence="10">
    <location>
        <begin position="622"/>
        <end position="664"/>
    </location>
</feature>
<dbReference type="SMART" id="SM00448">
    <property type="entry name" value="REC"/>
    <property type="match status" value="1"/>
</dbReference>
<dbReference type="InterPro" id="IPR045279">
    <property type="entry name" value="ARR-like"/>
</dbReference>
<dbReference type="Pfam" id="PF06203">
    <property type="entry name" value="CCT"/>
    <property type="match status" value="1"/>
</dbReference>
<evidence type="ECO:0000256" key="1">
    <source>
        <dbReference type="ARBA" id="ARBA00004123"/>
    </source>
</evidence>
<dbReference type="EMBL" id="JAUJYN010000004">
    <property type="protein sequence ID" value="KAK1273311.1"/>
    <property type="molecule type" value="Genomic_DNA"/>
</dbReference>
<feature type="compositionally biased region" description="Basic and acidic residues" evidence="8">
    <location>
        <begin position="352"/>
        <end position="371"/>
    </location>
</feature>
<dbReference type="PANTHER" id="PTHR43874">
    <property type="entry name" value="TWO-COMPONENT RESPONSE REGULATOR"/>
    <property type="match status" value="1"/>
</dbReference>
<dbReference type="GO" id="GO:0009736">
    <property type="term" value="P:cytokinin-activated signaling pathway"/>
    <property type="evidence" value="ECO:0007669"/>
    <property type="project" value="InterPro"/>
</dbReference>
<dbReference type="InterPro" id="IPR011006">
    <property type="entry name" value="CheY-like_superfamily"/>
</dbReference>
<evidence type="ECO:0000256" key="2">
    <source>
        <dbReference type="ARBA" id="ARBA00010330"/>
    </source>
</evidence>
<feature type="compositionally biased region" description="Polar residues" evidence="8">
    <location>
        <begin position="320"/>
        <end position="331"/>
    </location>
</feature>
<dbReference type="Proteomes" id="UP001179952">
    <property type="component" value="Unassembled WGS sequence"/>
</dbReference>
<reference evidence="11" key="1">
    <citation type="journal article" date="2023" name="Nat. Commun.">
        <title>Diploid and tetraploid genomes of Acorus and the evolution of monocots.</title>
        <authorList>
            <person name="Ma L."/>
            <person name="Liu K.W."/>
            <person name="Li Z."/>
            <person name="Hsiao Y.Y."/>
            <person name="Qi Y."/>
            <person name="Fu T."/>
            <person name="Tang G.D."/>
            <person name="Zhang D."/>
            <person name="Sun W.H."/>
            <person name="Liu D.K."/>
            <person name="Li Y."/>
            <person name="Chen G.Z."/>
            <person name="Liu X.D."/>
            <person name="Liao X.Y."/>
            <person name="Jiang Y.T."/>
            <person name="Yu X."/>
            <person name="Hao Y."/>
            <person name="Huang J."/>
            <person name="Zhao X.W."/>
            <person name="Ke S."/>
            <person name="Chen Y.Y."/>
            <person name="Wu W.L."/>
            <person name="Hsu J.L."/>
            <person name="Lin Y.F."/>
            <person name="Huang M.D."/>
            <person name="Li C.Y."/>
            <person name="Huang L."/>
            <person name="Wang Z.W."/>
            <person name="Zhao X."/>
            <person name="Zhong W.Y."/>
            <person name="Peng D.H."/>
            <person name="Ahmad S."/>
            <person name="Lan S."/>
            <person name="Zhang J.S."/>
            <person name="Tsai W.C."/>
            <person name="Van de Peer Y."/>
            <person name="Liu Z.J."/>
        </authorList>
    </citation>
    <scope>NUCLEOTIDE SEQUENCE</scope>
    <source>
        <strain evidence="11">SCP</strain>
    </source>
</reference>
<comment type="subcellular location">
    <subcellularLocation>
        <location evidence="1 7">Nucleus</location>
    </subcellularLocation>
</comment>
<feature type="domain" description="Response regulatory" evidence="9">
    <location>
        <begin position="7"/>
        <end position="125"/>
    </location>
</feature>
<feature type="region of interest" description="Disordered" evidence="8">
    <location>
        <begin position="146"/>
        <end position="191"/>
    </location>
</feature>
<dbReference type="Gene3D" id="3.40.50.2300">
    <property type="match status" value="1"/>
</dbReference>
<comment type="caution">
    <text evidence="11">The sequence shown here is derived from an EMBL/GenBank/DDBJ whole genome shotgun (WGS) entry which is preliminary data.</text>
</comment>
<dbReference type="PROSITE" id="PS51017">
    <property type="entry name" value="CCT"/>
    <property type="match status" value="1"/>
</dbReference>
<sequence>MPRMSLRVLLVEADDSTRQIISALLRKCSYKVATASDGLKAWETLKEKHSGIDLVLTEVDLPSISGFALLNMIMGHETWKSTPVIMMSSKDSVSTVYKCMLNGAADFLVKPLRKNELRNLWQHVWRRNLLNSKTLVVQEEIPRKVKACSPNNAASNHSSDDKAYVQNNGECSEKGSDTQSSCTKPDMEAESEQMQNVQELVQPNCRDTSLPNTCKVQRSAELRIGWEGPVQICDGKTEVKLSTVAFPCQTVDLTEPRREEHSSAETLTQSEDAIWRGHMEDNRHAHATNDIIYHHPKEVIDLIGSIDNQLQHCFGPGESLNIQDESSNTPEPLSDIKDKKRKLSSVPLLELSLRRHQPDNLGDRENEEKNTLNHSNSSAFSWYNSKISQPASPASVHFRNEPKECINSSHKMLRDRELSNAADVFWPNGLSWNYTDEHATPPVVDTSVQDRSRVPYPRVGIVPVSGPAGDQTVDRPEPSYNSTLQALYYTQLGPNLWNKSSPGSYNVMETHSSNQSGQSYCPCDQNSYDPTYVGESGQEQNFESLEDQGRASSITVQSRSSSVLNGGRSNLNSNGCGNFSNASSGNVSAATVSRITSENTNEECIFTHDGTKMVDYCRSAQREAALMKFRMKRKDRCFEKKVRYQSRKKLADQRPRVKGQFVRHALSESSPMKTN</sequence>
<keyword evidence="12" id="KW-1185">Reference proteome</keyword>